<reference evidence="3 4" key="1">
    <citation type="journal article" date="2020" name="Front. Microbiol.">
        <title>Design of Bacterial Strain-Specific qPCR Assays Using NGS Data and Publicly Available Resources and Its Application to Track Biocontrol Strains.</title>
        <authorList>
            <person name="Hernandez I."/>
            <person name="Sant C."/>
            <person name="Martinez R."/>
            <person name="Fernandez C."/>
        </authorList>
    </citation>
    <scope>NUCLEOTIDE SEQUENCE [LARGE SCALE GENOMIC DNA]</scope>
    <source>
        <strain evidence="3 4">B24</strain>
    </source>
</reference>
<protein>
    <submittedName>
        <fullName evidence="3">Uncharacterized protein</fullName>
    </submittedName>
</protein>
<keyword evidence="2" id="KW-0812">Transmembrane</keyword>
<proteinExistence type="predicted"/>
<name>A0A7D8AIB5_9MICO</name>
<feature type="transmembrane region" description="Helical" evidence="2">
    <location>
        <begin position="65"/>
        <end position="86"/>
    </location>
</feature>
<evidence type="ECO:0000313" key="4">
    <source>
        <dbReference type="Proteomes" id="UP000515708"/>
    </source>
</evidence>
<accession>A0A7D8AIB5</accession>
<keyword evidence="2" id="KW-1133">Transmembrane helix</keyword>
<evidence type="ECO:0000256" key="2">
    <source>
        <dbReference type="SAM" id="Phobius"/>
    </source>
</evidence>
<keyword evidence="2" id="KW-0472">Membrane</keyword>
<feature type="compositionally biased region" description="Low complexity" evidence="1">
    <location>
        <begin position="102"/>
        <end position="113"/>
    </location>
</feature>
<feature type="transmembrane region" description="Helical" evidence="2">
    <location>
        <begin position="38"/>
        <end position="59"/>
    </location>
</feature>
<dbReference type="AlphaFoldDB" id="A0A7D8AIB5"/>
<organism evidence="3 4">
    <name type="scientific">Microbacterium esteraromaticum</name>
    <dbReference type="NCBI Taxonomy" id="57043"/>
    <lineage>
        <taxon>Bacteria</taxon>
        <taxon>Bacillati</taxon>
        <taxon>Actinomycetota</taxon>
        <taxon>Actinomycetes</taxon>
        <taxon>Micrococcales</taxon>
        <taxon>Microbacteriaceae</taxon>
        <taxon>Microbacterium</taxon>
    </lineage>
</organism>
<evidence type="ECO:0000313" key="3">
    <source>
        <dbReference type="EMBL" id="QMU96705.1"/>
    </source>
</evidence>
<dbReference type="RefSeq" id="WP_182255414.1">
    <property type="nucleotide sequence ID" value="NZ_CP043732.1"/>
</dbReference>
<feature type="region of interest" description="Disordered" evidence="1">
    <location>
        <begin position="102"/>
        <end position="129"/>
    </location>
</feature>
<dbReference type="EMBL" id="CP043732">
    <property type="protein sequence ID" value="QMU96705.1"/>
    <property type="molecule type" value="Genomic_DNA"/>
</dbReference>
<sequence length="136" mass="13288">MTNTLASVFVPIGVAGAVIAVACALVTAFALARGAAGLAGGGIGVWIVGALLSLSASFAMQWMPFFVAAGALVAAFVVAPLARMLFRGVLRARTGDAAAAEAAPTAASGAARPTPSPAPGRGIPARNITDTVRVAS</sequence>
<gene>
    <name evidence="3" type="ORF">FVO59_05350</name>
</gene>
<dbReference type="Proteomes" id="UP000515708">
    <property type="component" value="Chromosome"/>
</dbReference>
<feature type="transmembrane region" description="Helical" evidence="2">
    <location>
        <begin position="6"/>
        <end position="31"/>
    </location>
</feature>
<evidence type="ECO:0000256" key="1">
    <source>
        <dbReference type="SAM" id="MobiDB-lite"/>
    </source>
</evidence>